<evidence type="ECO:0000256" key="1">
    <source>
        <dbReference type="SAM" id="MobiDB-lite"/>
    </source>
</evidence>
<protein>
    <submittedName>
        <fullName evidence="2">Uncharacterized protein</fullName>
    </submittedName>
</protein>
<comment type="caution">
    <text evidence="2">The sequence shown here is derived from an EMBL/GenBank/DDBJ whole genome shotgun (WGS) entry which is preliminary data.</text>
</comment>
<evidence type="ECO:0000313" key="2">
    <source>
        <dbReference type="EMBL" id="OBQ34777.1"/>
    </source>
</evidence>
<accession>A0A1B7WC94</accession>
<reference evidence="2 3" key="1">
    <citation type="submission" date="2015-09" db="EMBL/GenBank/DDBJ databases">
        <title>Aphanizomenon flos-aquae WA102.</title>
        <authorList>
            <person name="Driscoll C."/>
        </authorList>
    </citation>
    <scope>NUCLEOTIDE SEQUENCE [LARGE SCALE GENOMIC DNA]</scope>
    <source>
        <strain evidence="2">WA102</strain>
    </source>
</reference>
<proteinExistence type="predicted"/>
<name>A0A1B7WC94_APHFL</name>
<feature type="compositionally biased region" description="Basic and acidic residues" evidence="1">
    <location>
        <begin position="25"/>
        <end position="41"/>
    </location>
</feature>
<dbReference type="EMBL" id="LJOW01000433">
    <property type="protein sequence ID" value="OBQ34777.1"/>
    <property type="molecule type" value="Genomic_DNA"/>
</dbReference>
<dbReference type="Proteomes" id="UP000092093">
    <property type="component" value="Unassembled WGS sequence"/>
</dbReference>
<gene>
    <name evidence="2" type="ORF">AN484_26525</name>
</gene>
<sequence length="132" mass="14159">LPICPAAGVQRAVQGNRGQGSVQEADPRGERGLDGTRELHSDGGGLQGRSPFHYSLENLHEQRPEAASALQEVTERPVDERTLGFGGLVHSHSEHQRVPVCSDKGFVEILPVCGGQRVGAACKENSVEERRG</sequence>
<dbReference type="AlphaFoldDB" id="A0A1B7WC94"/>
<feature type="non-terminal residue" evidence="2">
    <location>
        <position position="1"/>
    </location>
</feature>
<organism evidence="2 3">
    <name type="scientific">Aphanizomenon flos-aquae WA102</name>
    <dbReference type="NCBI Taxonomy" id="1710896"/>
    <lineage>
        <taxon>Bacteria</taxon>
        <taxon>Bacillati</taxon>
        <taxon>Cyanobacteriota</taxon>
        <taxon>Cyanophyceae</taxon>
        <taxon>Nostocales</taxon>
        <taxon>Aphanizomenonaceae</taxon>
        <taxon>Aphanizomenon</taxon>
    </lineage>
</organism>
<feature type="region of interest" description="Disordered" evidence="1">
    <location>
        <begin position="12"/>
        <end position="52"/>
    </location>
</feature>
<evidence type="ECO:0000313" key="3">
    <source>
        <dbReference type="Proteomes" id="UP000092093"/>
    </source>
</evidence>